<dbReference type="CDD" id="cd00170">
    <property type="entry name" value="SEC14"/>
    <property type="match status" value="2"/>
</dbReference>
<sequence>MLIAAKGSVERVKRRLDNYYKYRGLAPEIINDRIELLKDPNFTLWNSLITITLFTDTDSSNLTSQDLGDIRAVNDCMLGDIWIIDLKHSTIGHAMKMNPLIINKAIKIYQDGAGLRIFGIHIINCSMANVAQFVLNILKQVLSQKLGERIKFHDTLESLYEEVPKEYLPQDYGGDLQSIAEISDRNLVEIILIAAKGSVEKVKRRIDNFYKYRVYKHRCQSYTTEREFQYYYSPTQTMVDIRAVHDFMLGDIWILDLKHCTIGHAMKMNPMMLHKAVKIFRQLLSEKVFGRIKFHDTLESLYEEVPKEYLPKDYDNIGKVIRSQETREYLIEACKQTSDESKRPRDAYDEDMYPAGQHPIFAYSMQERQQILEETGFNEKQLQADVDTVLDWYQKQPHLPEDVVHRNVVEIVLIAAKGSIERDGLGLRMFGIHVINCRMANVMQFALNFFKPLVSEKVFERIKFHNTLESLYEEVPKEYLPKDYGGDLQSIAVIS</sequence>
<feature type="domain" description="CRAL-TRIO" evidence="1">
    <location>
        <begin position="297"/>
        <end position="492"/>
    </location>
</feature>
<dbReference type="AlphaFoldDB" id="A0A0L7LU82"/>
<dbReference type="PANTHER" id="PTHR10174">
    <property type="entry name" value="ALPHA-TOCOPHEROL TRANSFER PROTEIN-RELATED"/>
    <property type="match status" value="1"/>
</dbReference>
<protein>
    <submittedName>
        <fullName evidence="2">Alpha tocopherol transfer protein</fullName>
    </submittedName>
</protein>
<dbReference type="GO" id="GO:1902936">
    <property type="term" value="F:phosphatidylinositol bisphosphate binding"/>
    <property type="evidence" value="ECO:0007669"/>
    <property type="project" value="TreeGrafter"/>
</dbReference>
<evidence type="ECO:0000259" key="1">
    <source>
        <dbReference type="PROSITE" id="PS50191"/>
    </source>
</evidence>
<feature type="non-terminal residue" evidence="2">
    <location>
        <position position="495"/>
    </location>
</feature>
<dbReference type="EMBL" id="JTDY01000114">
    <property type="protein sequence ID" value="KOB78776.1"/>
    <property type="molecule type" value="Genomic_DNA"/>
</dbReference>
<dbReference type="Gene3D" id="3.40.525.10">
    <property type="entry name" value="CRAL-TRIO lipid binding domain"/>
    <property type="match status" value="3"/>
</dbReference>
<evidence type="ECO:0000313" key="3">
    <source>
        <dbReference type="Proteomes" id="UP000037510"/>
    </source>
</evidence>
<dbReference type="Gene3D" id="1.20.5.1200">
    <property type="entry name" value="Alpha-tocopherol transfer"/>
    <property type="match status" value="1"/>
</dbReference>
<feature type="domain" description="CRAL-TRIO" evidence="1">
    <location>
        <begin position="83"/>
        <end position="180"/>
    </location>
</feature>
<dbReference type="InterPro" id="IPR001251">
    <property type="entry name" value="CRAL-TRIO_dom"/>
</dbReference>
<dbReference type="GO" id="GO:0016020">
    <property type="term" value="C:membrane"/>
    <property type="evidence" value="ECO:0007669"/>
    <property type="project" value="TreeGrafter"/>
</dbReference>
<evidence type="ECO:0000313" key="2">
    <source>
        <dbReference type="EMBL" id="KOB78776.1"/>
    </source>
</evidence>
<dbReference type="Pfam" id="PF00650">
    <property type="entry name" value="CRAL_TRIO"/>
    <property type="match status" value="2"/>
</dbReference>
<gene>
    <name evidence="2" type="ORF">OBRU01_01412</name>
</gene>
<dbReference type="Proteomes" id="UP000037510">
    <property type="component" value="Unassembled WGS sequence"/>
</dbReference>
<dbReference type="PROSITE" id="PS50191">
    <property type="entry name" value="CRAL_TRIO"/>
    <property type="match status" value="2"/>
</dbReference>
<name>A0A0L7LU82_OPEBR</name>
<keyword evidence="3" id="KW-1185">Reference proteome</keyword>
<comment type="caution">
    <text evidence="2">The sequence shown here is derived from an EMBL/GenBank/DDBJ whole genome shotgun (WGS) entry which is preliminary data.</text>
</comment>
<dbReference type="InterPro" id="IPR036865">
    <property type="entry name" value="CRAL-TRIO_dom_sf"/>
</dbReference>
<accession>A0A0L7LU82</accession>
<organism evidence="2 3">
    <name type="scientific">Operophtera brumata</name>
    <name type="common">Winter moth</name>
    <name type="synonym">Phalaena brumata</name>
    <dbReference type="NCBI Taxonomy" id="104452"/>
    <lineage>
        <taxon>Eukaryota</taxon>
        <taxon>Metazoa</taxon>
        <taxon>Ecdysozoa</taxon>
        <taxon>Arthropoda</taxon>
        <taxon>Hexapoda</taxon>
        <taxon>Insecta</taxon>
        <taxon>Pterygota</taxon>
        <taxon>Neoptera</taxon>
        <taxon>Endopterygota</taxon>
        <taxon>Lepidoptera</taxon>
        <taxon>Glossata</taxon>
        <taxon>Ditrysia</taxon>
        <taxon>Geometroidea</taxon>
        <taxon>Geometridae</taxon>
        <taxon>Larentiinae</taxon>
        <taxon>Operophtera</taxon>
    </lineage>
</organism>
<dbReference type="SUPFAM" id="SSF52087">
    <property type="entry name" value="CRAL/TRIO domain"/>
    <property type="match status" value="3"/>
</dbReference>
<dbReference type="PANTHER" id="PTHR10174:SF222">
    <property type="entry name" value="GH10083P-RELATED"/>
    <property type="match status" value="1"/>
</dbReference>
<proteinExistence type="predicted"/>
<reference evidence="2 3" key="1">
    <citation type="journal article" date="2015" name="Genome Biol. Evol.">
        <title>The genome of winter moth (Operophtera brumata) provides a genomic perspective on sexual dimorphism and phenology.</title>
        <authorList>
            <person name="Derks M.F."/>
            <person name="Smit S."/>
            <person name="Salis L."/>
            <person name="Schijlen E."/>
            <person name="Bossers A."/>
            <person name="Mateman C."/>
            <person name="Pijl A.S."/>
            <person name="de Ridder D."/>
            <person name="Groenen M.A."/>
            <person name="Visser M.E."/>
            <person name="Megens H.J."/>
        </authorList>
    </citation>
    <scope>NUCLEOTIDE SEQUENCE [LARGE SCALE GENOMIC DNA]</scope>
    <source>
        <strain evidence="2">WM2013NL</strain>
        <tissue evidence="2">Head and thorax</tissue>
    </source>
</reference>
<dbReference type="STRING" id="104452.A0A0L7LU82"/>